<proteinExistence type="inferred from homology"/>
<comment type="catalytic activity">
    <reaction evidence="5 6">
        <text>adenine + H2O + H(+) = hypoxanthine + NH4(+)</text>
        <dbReference type="Rhea" id="RHEA:23688"/>
        <dbReference type="ChEBI" id="CHEBI:15377"/>
        <dbReference type="ChEBI" id="CHEBI:15378"/>
        <dbReference type="ChEBI" id="CHEBI:16708"/>
        <dbReference type="ChEBI" id="CHEBI:17368"/>
        <dbReference type="ChEBI" id="CHEBI:28938"/>
        <dbReference type="EC" id="3.5.4.2"/>
    </reaction>
</comment>
<dbReference type="PANTHER" id="PTHR11113">
    <property type="entry name" value="N-ACETYLGLUCOSAMINE-6-PHOSPHATE DEACETYLASE"/>
    <property type="match status" value="1"/>
</dbReference>
<protein>
    <recommendedName>
        <fullName evidence="2 6">Adenine deaminase</fullName>
        <shortName evidence="6">Adenase</shortName>
        <shortName evidence="6">Adenine aminase</shortName>
        <ecNumber evidence="2 6">3.5.4.2</ecNumber>
    </recommendedName>
</protein>
<dbReference type="InterPro" id="IPR026912">
    <property type="entry name" value="Adenine_deam_C"/>
</dbReference>
<reference evidence="9" key="1">
    <citation type="journal article" date="2024" name="Int. J. Syst. Evol. Microbiol.">
        <title>Polycladomyces zharkentensis sp. nov., a novel thermophilic cellulose- and starch-degrading member of the Bacillota from a geothermal aquifer in Kazakhstan.</title>
        <authorList>
            <person name="Mashzhan A."/>
            <person name="Kistaubayeva A."/>
            <person name="Javier-Lopez R."/>
            <person name="Bissenova U."/>
            <person name="Bissenbay A."/>
            <person name="Birkeland N.K."/>
        </authorList>
    </citation>
    <scope>NUCLEOTIDE SEQUENCE</scope>
    <source>
        <strain evidence="9">ZKZ2T</strain>
    </source>
</reference>
<sequence>MITLLTKESLTRRIAVAAGREPADVIIRNGQIIDVFNARIIHGDLAVVDGVFVGIGRFEGREVIDADGRYVCPGLIDGHVHVESAMVTPSEMAKVLLPHGVTCIIADPHEICNVAGIEGLRFMLEDSESIPMDVYFMLPSCVPATAFENAGAELNADILTPWLNHPRVLGLGEVMDFPAVMKAQEDMIEKLLAVHSRMDGRIDGHAAGLDTTGINVYAAAGIRTDHECVTAEEAEIRLERGMYLMIREGSVAKDLKALLPVVTERNARRCLFVTDDKHLDDLLEEGSIDHNIRLAVEQGLPPLTAIQMATLNAAECFGLPRKGAIAPGYDADFLLLEDLDPFTVSEVYKAGTLVAKKGKVVRNRFEFRASPPARITQSVRLPDLTRDQLKIPLKSKKARLIGIIPDSLVTRHLVEEVTVVDGFFQTSVEKDQLKLAVIERHRQTGSIGLGIVKGLGLRKGAIASTVAHDSHNLIIAGTNDEDMIMAAREIRRMQGGLIVVADGRTLASLPLPIGGLMADREAREVVEELHRLNRALDNIGTFSFNPFLTLSFLALPVIPELKLTDRGLFDVVKFRHIEVEAEEAKVEVLLEDGI</sequence>
<dbReference type="InterPro" id="IPR006679">
    <property type="entry name" value="Adenine_deam"/>
</dbReference>
<name>A0ABS2WJY6_9BACL</name>
<dbReference type="Gene3D" id="2.30.40.10">
    <property type="entry name" value="Urease, subunit C, domain 1"/>
    <property type="match status" value="1"/>
</dbReference>
<dbReference type="Gene3D" id="3.20.20.140">
    <property type="entry name" value="Metal-dependent hydrolases"/>
    <property type="match status" value="1"/>
</dbReference>
<evidence type="ECO:0000256" key="1">
    <source>
        <dbReference type="ARBA" id="ARBA00006773"/>
    </source>
</evidence>
<dbReference type="NCBIfam" id="TIGR01178">
    <property type="entry name" value="ade"/>
    <property type="match status" value="1"/>
</dbReference>
<evidence type="ECO:0000259" key="8">
    <source>
        <dbReference type="Pfam" id="PF13382"/>
    </source>
</evidence>
<dbReference type="PANTHER" id="PTHR11113:SF2">
    <property type="entry name" value="ADENINE DEAMINASE"/>
    <property type="match status" value="1"/>
</dbReference>
<accession>A0ABS2WJY6</accession>
<comment type="cofactor">
    <cofactor evidence="6">
        <name>Mn(2+)</name>
        <dbReference type="ChEBI" id="CHEBI:29035"/>
    </cofactor>
</comment>
<dbReference type="Pfam" id="PF01979">
    <property type="entry name" value="Amidohydro_1"/>
    <property type="match status" value="1"/>
</dbReference>
<evidence type="ECO:0000256" key="2">
    <source>
        <dbReference type="ARBA" id="ARBA00012782"/>
    </source>
</evidence>
<feature type="domain" description="Adenine deaminase C-terminal" evidence="8">
    <location>
        <begin position="408"/>
        <end position="574"/>
    </location>
</feature>
<dbReference type="SUPFAM" id="SSF51338">
    <property type="entry name" value="Composite domain of metallo-dependent hydrolases"/>
    <property type="match status" value="1"/>
</dbReference>
<evidence type="ECO:0000256" key="3">
    <source>
        <dbReference type="ARBA" id="ARBA00022801"/>
    </source>
</evidence>
<dbReference type="EMBL" id="JAFHAP010000008">
    <property type="protein sequence ID" value="MBN2909828.1"/>
    <property type="molecule type" value="Genomic_DNA"/>
</dbReference>
<dbReference type="Proteomes" id="UP001177120">
    <property type="component" value="Unassembled WGS sequence"/>
</dbReference>
<dbReference type="InterPro" id="IPR032466">
    <property type="entry name" value="Metal_Hydrolase"/>
</dbReference>
<dbReference type="GO" id="GO:0000034">
    <property type="term" value="F:adenine deaminase activity"/>
    <property type="evidence" value="ECO:0007669"/>
    <property type="project" value="UniProtKB-EC"/>
</dbReference>
<evidence type="ECO:0000256" key="5">
    <source>
        <dbReference type="ARBA" id="ARBA00047720"/>
    </source>
</evidence>
<keyword evidence="10" id="KW-1185">Reference proteome</keyword>
<organism evidence="9 10">
    <name type="scientific">Polycladomyces zharkentensis</name>
    <dbReference type="NCBI Taxonomy" id="2807616"/>
    <lineage>
        <taxon>Bacteria</taxon>
        <taxon>Bacillati</taxon>
        <taxon>Bacillota</taxon>
        <taxon>Bacilli</taxon>
        <taxon>Bacillales</taxon>
        <taxon>Thermoactinomycetaceae</taxon>
        <taxon>Polycladomyces</taxon>
    </lineage>
</organism>
<comment type="caution">
    <text evidence="9">The sequence shown here is derived from an EMBL/GenBank/DDBJ whole genome shotgun (WGS) entry which is preliminary data.</text>
</comment>
<dbReference type="HAMAP" id="MF_01518">
    <property type="entry name" value="Adenine_deamin"/>
    <property type="match status" value="1"/>
</dbReference>
<dbReference type="Pfam" id="PF13382">
    <property type="entry name" value="Adenine_deam_C"/>
    <property type="match status" value="1"/>
</dbReference>
<dbReference type="SUPFAM" id="SSF51556">
    <property type="entry name" value="Metallo-dependent hydrolases"/>
    <property type="match status" value="1"/>
</dbReference>
<keyword evidence="3 6" id="KW-0378">Hydrolase</keyword>
<dbReference type="InterPro" id="IPR011059">
    <property type="entry name" value="Metal-dep_hydrolase_composite"/>
</dbReference>
<feature type="domain" description="Amidohydrolase-related" evidence="7">
    <location>
        <begin position="70"/>
        <end position="354"/>
    </location>
</feature>
<evidence type="ECO:0000313" key="10">
    <source>
        <dbReference type="Proteomes" id="UP001177120"/>
    </source>
</evidence>
<gene>
    <name evidence="6 9" type="primary">ade</name>
    <name evidence="9" type="ORF">JQC72_09860</name>
</gene>
<keyword evidence="4 6" id="KW-0464">Manganese</keyword>
<dbReference type="CDD" id="cd01295">
    <property type="entry name" value="AdeC"/>
    <property type="match status" value="1"/>
</dbReference>
<comment type="similarity">
    <text evidence="1 6">Belongs to the metallo-dependent hydrolases superfamily. Adenine deaminase family.</text>
</comment>
<dbReference type="InterPro" id="IPR006680">
    <property type="entry name" value="Amidohydro-rel"/>
</dbReference>
<evidence type="ECO:0000259" key="7">
    <source>
        <dbReference type="Pfam" id="PF01979"/>
    </source>
</evidence>
<evidence type="ECO:0000256" key="6">
    <source>
        <dbReference type="HAMAP-Rule" id="MF_01518"/>
    </source>
</evidence>
<evidence type="ECO:0000256" key="4">
    <source>
        <dbReference type="ARBA" id="ARBA00023211"/>
    </source>
</evidence>
<evidence type="ECO:0000313" key="9">
    <source>
        <dbReference type="EMBL" id="MBN2909828.1"/>
    </source>
</evidence>
<dbReference type="EC" id="3.5.4.2" evidence="2 6"/>